<dbReference type="Proteomes" id="UP000035287">
    <property type="component" value="Chromosome"/>
</dbReference>
<gene>
    <name evidence="1" type="ORF">AB433_12970</name>
</gene>
<evidence type="ECO:0000313" key="2">
    <source>
        <dbReference type="Proteomes" id="UP000035287"/>
    </source>
</evidence>
<dbReference type="AlphaFoldDB" id="A0A0G3XHJ8"/>
<sequence>MAVLTALATLAGCATVETAPVATTPADPAQDIAALLVETEAAYREGQTETLGTKLAELGALGVKPIDDTGEATLAEWSARATLSPHAWRGRVLGPGFLTGTLPARGTRTIEQTFLSGRKAAVAVQSPDGRPVGIRITDDDDEPLCKQEAEKVSCRWVPLYTHRHRIEIYNPGRENVRFYLVID</sequence>
<keyword evidence="2" id="KW-1185">Reference proteome</keyword>
<dbReference type="PATRIC" id="fig|1348774.3.peg.2724"/>
<protein>
    <submittedName>
        <fullName evidence="1">Uncharacterized protein</fullName>
    </submittedName>
</protein>
<dbReference type="KEGG" id="cna:AB433_12970"/>
<reference evidence="1 2" key="1">
    <citation type="submission" date="2015-06" db="EMBL/GenBank/DDBJ databases">
        <authorList>
            <person name="Zeng Y."/>
            <person name="Huang Y."/>
        </authorList>
    </citation>
    <scope>NUCLEOTIDE SEQUENCE [LARGE SCALE GENOMIC DNA]</scope>
    <source>
        <strain evidence="1 2">PQ-2</strain>
    </source>
</reference>
<dbReference type="STRING" id="1348774.AB433_12970"/>
<name>A0A0G3XHJ8_9SPHN</name>
<proteinExistence type="predicted"/>
<evidence type="ECO:0000313" key="1">
    <source>
        <dbReference type="EMBL" id="AKM10672.1"/>
    </source>
</evidence>
<accession>A0A0G3XHJ8</accession>
<dbReference type="EMBL" id="CP011770">
    <property type="protein sequence ID" value="AKM10672.1"/>
    <property type="molecule type" value="Genomic_DNA"/>
</dbReference>
<organism evidence="1 2">
    <name type="scientific">Croceicoccus naphthovorans</name>
    <dbReference type="NCBI Taxonomy" id="1348774"/>
    <lineage>
        <taxon>Bacteria</taxon>
        <taxon>Pseudomonadati</taxon>
        <taxon>Pseudomonadota</taxon>
        <taxon>Alphaproteobacteria</taxon>
        <taxon>Sphingomonadales</taxon>
        <taxon>Erythrobacteraceae</taxon>
        <taxon>Croceicoccus</taxon>
    </lineage>
</organism>